<keyword evidence="3" id="KW-1133">Transmembrane helix</keyword>
<accession>A0A3N6PTR8</accession>
<feature type="domain" description="OmpA-like" evidence="4">
    <location>
        <begin position="125"/>
        <end position="278"/>
    </location>
</feature>
<evidence type="ECO:0000256" key="3">
    <source>
        <dbReference type="SAM" id="Phobius"/>
    </source>
</evidence>
<name>A0A3N6PTR8_9CYAN</name>
<dbReference type="EMBL" id="RCBY01000074">
    <property type="protein sequence ID" value="RQH42285.1"/>
    <property type="molecule type" value="Genomic_DNA"/>
</dbReference>
<dbReference type="InterPro" id="IPR006665">
    <property type="entry name" value="OmpA-like"/>
</dbReference>
<feature type="transmembrane region" description="Helical" evidence="3">
    <location>
        <begin position="27"/>
        <end position="45"/>
    </location>
</feature>
<keyword evidence="6" id="KW-1185">Reference proteome</keyword>
<evidence type="ECO:0000259" key="4">
    <source>
        <dbReference type="PROSITE" id="PS51123"/>
    </source>
</evidence>
<dbReference type="SUPFAM" id="SSF57997">
    <property type="entry name" value="Tropomyosin"/>
    <property type="match status" value="1"/>
</dbReference>
<dbReference type="AlphaFoldDB" id="A0A3N6PTR8"/>
<dbReference type="OrthoDB" id="559153at2"/>
<keyword evidence="3" id="KW-0812">Transmembrane</keyword>
<gene>
    <name evidence="5" type="ORF">D5R40_14705</name>
</gene>
<reference evidence="5 6" key="1">
    <citation type="journal article" date="2018" name="ACS Chem. Biol.">
        <title>Ketoreductase domain dysfunction expands chemodiversity: malyngamide biosynthesis in the cyanobacterium Okeania hirsuta.</title>
        <authorList>
            <person name="Moss N.A."/>
            <person name="Leao T."/>
            <person name="Rankin M."/>
            <person name="McCullough T.M."/>
            <person name="Qu P."/>
            <person name="Korobeynikov A."/>
            <person name="Smith J.L."/>
            <person name="Gerwick L."/>
            <person name="Gerwick W.H."/>
        </authorList>
    </citation>
    <scope>NUCLEOTIDE SEQUENCE [LARGE SCALE GENOMIC DNA]</scope>
    <source>
        <strain evidence="5 6">PAB10Feb10-1</strain>
    </source>
</reference>
<dbReference type="SUPFAM" id="SSF103088">
    <property type="entry name" value="OmpA-like"/>
    <property type="match status" value="1"/>
</dbReference>
<keyword evidence="1 3" id="KW-0472">Membrane</keyword>
<dbReference type="Gene3D" id="3.30.1330.60">
    <property type="entry name" value="OmpA-like domain"/>
    <property type="match status" value="1"/>
</dbReference>
<protein>
    <recommendedName>
        <fullName evidence="4">OmpA-like domain-containing protein</fullName>
    </recommendedName>
</protein>
<organism evidence="5 6">
    <name type="scientific">Okeania hirsuta</name>
    <dbReference type="NCBI Taxonomy" id="1458930"/>
    <lineage>
        <taxon>Bacteria</taxon>
        <taxon>Bacillati</taxon>
        <taxon>Cyanobacteriota</taxon>
        <taxon>Cyanophyceae</taxon>
        <taxon>Oscillatoriophycideae</taxon>
        <taxon>Oscillatoriales</taxon>
        <taxon>Microcoleaceae</taxon>
        <taxon>Okeania</taxon>
    </lineage>
</organism>
<sequence>MRHRSRLVEDNRDLEIWPAFTDLMSNSFMILSLLLLLAIIKSLFIESISDANENRALQLQQEITNLQNQIQQKTGEVTGLQGQIGNLQNQVTKLQGLVTTSENELEQKSNRVTQLETEIEKLKSPPVIVIRDSKSRRFESGSAEISGDLKSFIEGDLIKQIEDFAKEYKGYVVEVIGHTDGQVNQRSGSNLDTQLEQVAKGNESVNSLVPGSNADLGLMRALSVVQELQKNPRLKELGLKFRAYSAAQLYNPGGDFAGANRNPNQSRRRIEVRFTPSAVER</sequence>
<dbReference type="Gene3D" id="1.20.5.340">
    <property type="match status" value="1"/>
</dbReference>
<comment type="caution">
    <text evidence="5">The sequence shown here is derived from an EMBL/GenBank/DDBJ whole genome shotgun (WGS) entry which is preliminary data.</text>
</comment>
<dbReference type="PROSITE" id="PS51123">
    <property type="entry name" value="OMPA_2"/>
    <property type="match status" value="1"/>
</dbReference>
<dbReference type="RefSeq" id="WP_124143778.1">
    <property type="nucleotide sequence ID" value="NZ_CAWOKI010000366.1"/>
</dbReference>
<dbReference type="Proteomes" id="UP000269154">
    <property type="component" value="Unassembled WGS sequence"/>
</dbReference>
<feature type="coiled-coil region" evidence="2">
    <location>
        <begin position="49"/>
        <end position="125"/>
    </location>
</feature>
<evidence type="ECO:0000256" key="1">
    <source>
        <dbReference type="PROSITE-ProRule" id="PRU00473"/>
    </source>
</evidence>
<proteinExistence type="predicted"/>
<dbReference type="GO" id="GO:0016020">
    <property type="term" value="C:membrane"/>
    <property type="evidence" value="ECO:0007669"/>
    <property type="project" value="UniProtKB-UniRule"/>
</dbReference>
<evidence type="ECO:0000256" key="2">
    <source>
        <dbReference type="SAM" id="Coils"/>
    </source>
</evidence>
<evidence type="ECO:0000313" key="5">
    <source>
        <dbReference type="EMBL" id="RQH42285.1"/>
    </source>
</evidence>
<dbReference type="InterPro" id="IPR036737">
    <property type="entry name" value="OmpA-like_sf"/>
</dbReference>
<evidence type="ECO:0000313" key="6">
    <source>
        <dbReference type="Proteomes" id="UP000269154"/>
    </source>
</evidence>
<keyword evidence="2" id="KW-0175">Coiled coil</keyword>